<feature type="region of interest" description="Disordered" evidence="1">
    <location>
        <begin position="162"/>
        <end position="185"/>
    </location>
</feature>
<accession>A0A101Q9T2</accession>
<keyword evidence="2" id="KW-0812">Transmembrane</keyword>
<feature type="compositionally biased region" description="Basic and acidic residues" evidence="1">
    <location>
        <begin position="162"/>
        <end position="180"/>
    </location>
</feature>
<evidence type="ECO:0000313" key="4">
    <source>
        <dbReference type="Proteomes" id="UP000053398"/>
    </source>
</evidence>
<dbReference type="EMBL" id="LMWP01000018">
    <property type="protein sequence ID" value="KUN26047.1"/>
    <property type="molecule type" value="Genomic_DNA"/>
</dbReference>
<protein>
    <submittedName>
        <fullName evidence="3">Uncharacterized protein</fullName>
    </submittedName>
</protein>
<evidence type="ECO:0000256" key="1">
    <source>
        <dbReference type="SAM" id="MobiDB-lite"/>
    </source>
</evidence>
<feature type="region of interest" description="Disordered" evidence="1">
    <location>
        <begin position="1"/>
        <end position="99"/>
    </location>
</feature>
<proteinExistence type="predicted"/>
<dbReference type="Proteomes" id="UP000053398">
    <property type="component" value="Unassembled WGS sequence"/>
</dbReference>
<organism evidence="3 4">
    <name type="scientific">Streptomyces corchorusii</name>
    <name type="common">Streptomyces chibaensis</name>
    <dbReference type="NCBI Taxonomy" id="1903"/>
    <lineage>
        <taxon>Bacteria</taxon>
        <taxon>Bacillati</taxon>
        <taxon>Actinomycetota</taxon>
        <taxon>Actinomycetes</taxon>
        <taxon>Kitasatosporales</taxon>
        <taxon>Streptomycetaceae</taxon>
        <taxon>Streptomyces</taxon>
    </lineage>
</organism>
<feature type="compositionally biased region" description="Low complexity" evidence="1">
    <location>
        <begin position="231"/>
        <end position="242"/>
    </location>
</feature>
<feature type="region of interest" description="Disordered" evidence="1">
    <location>
        <begin position="215"/>
        <end position="242"/>
    </location>
</feature>
<feature type="transmembrane region" description="Helical" evidence="2">
    <location>
        <begin position="192"/>
        <end position="214"/>
    </location>
</feature>
<dbReference type="AlphaFoldDB" id="A0A101Q9T2"/>
<sequence>MAQGTSRARPAVRERRPAGARAGHRRHTARTEPPAPRSCTTETGDDLPVRQGGGEAGQGAGAGRPQRRHVLLGRPGRRELGRHVREPPLRPGLPRPAHDRRVGRVQRHPGAGGLADPRRQTVVVGVAVGDDDAVDLPGRRAAGREPRHQRVPGAGVVDRRREQVRPMRSVRTDGRGESARGRMGRARSARRPWAVVCAVVTVVLGPAAVTASALDQADAAPPHHAAEGGRPRAPGTAGRTGG</sequence>
<evidence type="ECO:0000313" key="3">
    <source>
        <dbReference type="EMBL" id="KUN26047.1"/>
    </source>
</evidence>
<gene>
    <name evidence="3" type="ORF">AQJ11_19035</name>
</gene>
<reference evidence="3 4" key="1">
    <citation type="submission" date="2015-10" db="EMBL/GenBank/DDBJ databases">
        <title>Draft genome sequence of Streptomyces corchorusii DSM 40340, type strain for the species Streptomyces corchorusii.</title>
        <authorList>
            <person name="Ruckert C."/>
            <person name="Winkler A."/>
            <person name="Kalinowski J."/>
            <person name="Kampfer P."/>
            <person name="Glaeser S."/>
        </authorList>
    </citation>
    <scope>NUCLEOTIDE SEQUENCE [LARGE SCALE GENOMIC DNA]</scope>
    <source>
        <strain evidence="3 4">DSM 40340</strain>
    </source>
</reference>
<name>A0A101Q9T2_STRCK</name>
<keyword evidence="2" id="KW-0472">Membrane</keyword>
<feature type="compositionally biased region" description="Basic and acidic residues" evidence="1">
    <location>
        <begin position="76"/>
        <end position="88"/>
    </location>
</feature>
<feature type="compositionally biased region" description="Gly residues" evidence="1">
    <location>
        <begin position="51"/>
        <end position="62"/>
    </location>
</feature>
<comment type="caution">
    <text evidence="3">The sequence shown here is derived from an EMBL/GenBank/DDBJ whole genome shotgun (WGS) entry which is preliminary data.</text>
</comment>
<keyword evidence="4" id="KW-1185">Reference proteome</keyword>
<keyword evidence="2" id="KW-1133">Transmembrane helix</keyword>
<evidence type="ECO:0000256" key="2">
    <source>
        <dbReference type="SAM" id="Phobius"/>
    </source>
</evidence>